<evidence type="ECO:0000313" key="3">
    <source>
        <dbReference type="Proteomes" id="UP001319827"/>
    </source>
</evidence>
<evidence type="ECO:0000259" key="1">
    <source>
        <dbReference type="PROSITE" id="PS50042"/>
    </source>
</evidence>
<reference evidence="2 3" key="2">
    <citation type="journal article" date="2021" name="Int. J. Syst. Evol. Microbiol.">
        <title>Isolation and Polyphasic Characterization of Desulfuromonas versatilis sp. Nov., an Electrogenic Bacteria Capable of Versatile Metabolism Isolated from a Graphene Oxide-Reducing Enrichment Culture.</title>
        <authorList>
            <person name="Xie L."/>
            <person name="Yoshida N."/>
            <person name="Ishii S."/>
            <person name="Meng L."/>
        </authorList>
    </citation>
    <scope>NUCLEOTIDE SEQUENCE [LARGE SCALE GENOMIC DNA]</scope>
    <source>
        <strain evidence="2 3">NIT-T3</strain>
    </source>
</reference>
<proteinExistence type="predicted"/>
<name>A0ABM8HRM5_9BACT</name>
<protein>
    <recommendedName>
        <fullName evidence="1">Cyclic nucleotide-binding domain-containing protein</fullName>
    </recommendedName>
</protein>
<gene>
    <name evidence="2" type="ORF">DESUT3_16330</name>
</gene>
<reference evidence="2 3" key="1">
    <citation type="journal article" date="2016" name="C (Basel)">
        <title>Selective Growth of and Electricity Production by Marine Exoelectrogenic Bacteria in Self-Aggregated Hydrogel of Microbially Reduced Graphene Oxide.</title>
        <authorList>
            <person name="Yoshida N."/>
            <person name="Goto Y."/>
            <person name="Miyata Y."/>
        </authorList>
    </citation>
    <scope>NUCLEOTIDE SEQUENCE [LARGE SCALE GENOMIC DNA]</scope>
    <source>
        <strain evidence="2 3">NIT-T3</strain>
    </source>
</reference>
<dbReference type="EMBL" id="AP024355">
    <property type="protein sequence ID" value="BCR04564.1"/>
    <property type="molecule type" value="Genomic_DNA"/>
</dbReference>
<feature type="domain" description="Cyclic nucleotide-binding" evidence="1">
    <location>
        <begin position="40"/>
        <end position="144"/>
    </location>
</feature>
<dbReference type="SUPFAM" id="SSF51206">
    <property type="entry name" value="cAMP-binding domain-like"/>
    <property type="match status" value="1"/>
</dbReference>
<dbReference type="InterPro" id="IPR050397">
    <property type="entry name" value="Env_Response_Regulators"/>
</dbReference>
<dbReference type="PROSITE" id="PS50042">
    <property type="entry name" value="CNMP_BINDING_3"/>
    <property type="match status" value="1"/>
</dbReference>
<dbReference type="RefSeq" id="WP_221252022.1">
    <property type="nucleotide sequence ID" value="NZ_AP024355.1"/>
</dbReference>
<dbReference type="PANTHER" id="PTHR24567:SF74">
    <property type="entry name" value="HTH-TYPE TRANSCRIPTIONAL REGULATOR ARCR"/>
    <property type="match status" value="1"/>
</dbReference>
<dbReference type="InterPro" id="IPR000595">
    <property type="entry name" value="cNMP-bd_dom"/>
</dbReference>
<dbReference type="Proteomes" id="UP001319827">
    <property type="component" value="Chromosome"/>
</dbReference>
<sequence>MDLKVPLQDIDKATLTQENPCSDGICRERLCGRMKRELRYFRFLAEEDLDEAAAYFECRQVENGKSLWREGDEGAFAAFVISGRVEINKLTEFGAKPIVVGIYSRGAVIGERSLLEDGGRSETAVVLDHADLVILTRASFQRMVEEHPGLGVKLLEGMLLTVSRRLQRSYERLAAIF</sequence>
<dbReference type="InterPro" id="IPR014710">
    <property type="entry name" value="RmlC-like_jellyroll"/>
</dbReference>
<dbReference type="InterPro" id="IPR018490">
    <property type="entry name" value="cNMP-bd_dom_sf"/>
</dbReference>
<dbReference type="CDD" id="cd00038">
    <property type="entry name" value="CAP_ED"/>
    <property type="match status" value="1"/>
</dbReference>
<dbReference type="SMART" id="SM00100">
    <property type="entry name" value="cNMP"/>
    <property type="match status" value="1"/>
</dbReference>
<accession>A0ABM8HRM5</accession>
<keyword evidence="3" id="KW-1185">Reference proteome</keyword>
<dbReference type="Gene3D" id="2.60.120.10">
    <property type="entry name" value="Jelly Rolls"/>
    <property type="match status" value="1"/>
</dbReference>
<evidence type="ECO:0000313" key="2">
    <source>
        <dbReference type="EMBL" id="BCR04564.1"/>
    </source>
</evidence>
<dbReference type="PANTHER" id="PTHR24567">
    <property type="entry name" value="CRP FAMILY TRANSCRIPTIONAL REGULATORY PROTEIN"/>
    <property type="match status" value="1"/>
</dbReference>
<organism evidence="2 3">
    <name type="scientific">Desulfuromonas versatilis</name>
    <dbReference type="NCBI Taxonomy" id="2802975"/>
    <lineage>
        <taxon>Bacteria</taxon>
        <taxon>Pseudomonadati</taxon>
        <taxon>Thermodesulfobacteriota</taxon>
        <taxon>Desulfuromonadia</taxon>
        <taxon>Desulfuromonadales</taxon>
        <taxon>Desulfuromonadaceae</taxon>
        <taxon>Desulfuromonas</taxon>
    </lineage>
</organism>
<dbReference type="Pfam" id="PF00027">
    <property type="entry name" value="cNMP_binding"/>
    <property type="match status" value="1"/>
</dbReference>